<dbReference type="Proteomes" id="UP000295626">
    <property type="component" value="Unassembled WGS sequence"/>
</dbReference>
<accession>A0ABY2DMI2</accession>
<dbReference type="EMBL" id="SMKE01000016">
    <property type="protein sequence ID" value="TDC02204.1"/>
    <property type="molecule type" value="Genomic_DNA"/>
</dbReference>
<evidence type="ECO:0000313" key="2">
    <source>
        <dbReference type="Proteomes" id="UP000295626"/>
    </source>
</evidence>
<sequence length="228" mass="25479">MSTDIDAKSAALFRVDTANHFMAIKLDQGLYRHLRFRGPRNEIAGFEVVTWPGALAVRGDIDGGYIFTGNNDMLDFFRRSGGDEYGLNLDYWATRLRGGRSSVWGYDESGLRERLQEALATYRESYPALLAAHETRQTTEDSASEDGPTRPEVAEAIVDDAETEGALLTPGSARRLLIELEQEGVLDNARRWELEGWTWSYRRACHAIRYAVDQYDAAKALATPAVPA</sequence>
<comment type="caution">
    <text evidence="1">The sequence shown here is derived from an EMBL/GenBank/DDBJ whole genome shotgun (WGS) entry which is preliminary data.</text>
</comment>
<name>A0ABY2DMI2_9ACTN</name>
<reference evidence="1 2" key="1">
    <citation type="submission" date="2019-02" db="EMBL/GenBank/DDBJ databases">
        <title>Draft genome sequences of novel Actinobacteria.</title>
        <authorList>
            <person name="Sahin N."/>
            <person name="Ay H."/>
            <person name="Saygin H."/>
        </authorList>
    </citation>
    <scope>NUCLEOTIDE SEQUENCE [LARGE SCALE GENOMIC DNA]</scope>
    <source>
        <strain evidence="1 2">JCM 30529</strain>
    </source>
</reference>
<keyword evidence="2" id="KW-1185">Reference proteome</keyword>
<gene>
    <name evidence="1" type="ORF">E1091_01320</name>
</gene>
<organism evidence="1 2">
    <name type="scientific">Micromonospora fluostatini</name>
    <dbReference type="NCBI Taxonomy" id="1629071"/>
    <lineage>
        <taxon>Bacteria</taxon>
        <taxon>Bacillati</taxon>
        <taxon>Actinomycetota</taxon>
        <taxon>Actinomycetes</taxon>
        <taxon>Micromonosporales</taxon>
        <taxon>Micromonosporaceae</taxon>
        <taxon>Micromonospora</taxon>
    </lineage>
</organism>
<protein>
    <submittedName>
        <fullName evidence="1">Uncharacterized protein</fullName>
    </submittedName>
</protein>
<proteinExistence type="predicted"/>
<evidence type="ECO:0000313" key="1">
    <source>
        <dbReference type="EMBL" id="TDC02204.1"/>
    </source>
</evidence>